<feature type="compositionally biased region" description="Pro residues" evidence="1">
    <location>
        <begin position="40"/>
        <end position="50"/>
    </location>
</feature>
<dbReference type="EMBL" id="MN740669">
    <property type="protein sequence ID" value="QHU06900.1"/>
    <property type="molecule type" value="Genomic_DNA"/>
</dbReference>
<organism evidence="2">
    <name type="scientific">viral metagenome</name>
    <dbReference type="NCBI Taxonomy" id="1070528"/>
    <lineage>
        <taxon>unclassified sequences</taxon>
        <taxon>metagenomes</taxon>
        <taxon>organismal metagenomes</taxon>
    </lineage>
</organism>
<proteinExistence type="predicted"/>
<sequence length="101" mass="11237">MASPTKSQNMDQTFPVFPLSVSVLFVRQTPIKSDSTGYPVIPPPPSPVSPSSPQDLIPKTILDDIIWPVDIIPREVLINLFIEPLIPLEESLRLFDPLMAM</sequence>
<reference evidence="2" key="1">
    <citation type="journal article" date="2020" name="Nature">
        <title>Giant virus diversity and host interactions through global metagenomics.</title>
        <authorList>
            <person name="Schulz F."/>
            <person name="Roux S."/>
            <person name="Paez-Espino D."/>
            <person name="Jungbluth S."/>
            <person name="Walsh D.A."/>
            <person name="Denef V.J."/>
            <person name="McMahon K.D."/>
            <person name="Konstantinidis K.T."/>
            <person name="Eloe-Fadrosh E.A."/>
            <person name="Kyrpides N.C."/>
            <person name="Woyke T."/>
        </authorList>
    </citation>
    <scope>NUCLEOTIDE SEQUENCE</scope>
    <source>
        <strain evidence="2">GVMAG-S-1038524-41</strain>
    </source>
</reference>
<name>A0A6C0JQD5_9ZZZZ</name>
<accession>A0A6C0JQD5</accession>
<evidence type="ECO:0000313" key="2">
    <source>
        <dbReference type="EMBL" id="QHU06900.1"/>
    </source>
</evidence>
<protein>
    <submittedName>
        <fullName evidence="2">Uncharacterized protein</fullName>
    </submittedName>
</protein>
<evidence type="ECO:0000256" key="1">
    <source>
        <dbReference type="SAM" id="MobiDB-lite"/>
    </source>
</evidence>
<dbReference type="AlphaFoldDB" id="A0A6C0JQD5"/>
<feature type="region of interest" description="Disordered" evidence="1">
    <location>
        <begin position="34"/>
        <end position="54"/>
    </location>
</feature>